<keyword evidence="4" id="KW-1185">Reference proteome</keyword>
<dbReference type="InterPro" id="IPR029044">
    <property type="entry name" value="Nucleotide-diphossugar_trans"/>
</dbReference>
<organism evidence="3 4">
    <name type="scientific">Hufsiella ginkgonis</name>
    <dbReference type="NCBI Taxonomy" id="2695274"/>
    <lineage>
        <taxon>Bacteria</taxon>
        <taxon>Pseudomonadati</taxon>
        <taxon>Bacteroidota</taxon>
        <taxon>Sphingobacteriia</taxon>
        <taxon>Sphingobacteriales</taxon>
        <taxon>Sphingobacteriaceae</taxon>
        <taxon>Hufsiella</taxon>
    </lineage>
</organism>
<dbReference type="Gene3D" id="3.90.550.10">
    <property type="entry name" value="Spore Coat Polysaccharide Biosynthesis Protein SpsA, Chain A"/>
    <property type="match status" value="1"/>
</dbReference>
<feature type="transmembrane region" description="Helical" evidence="1">
    <location>
        <begin position="30"/>
        <end position="50"/>
    </location>
</feature>
<keyword evidence="1" id="KW-1133">Transmembrane helix</keyword>
<keyword evidence="1" id="KW-0472">Membrane</keyword>
<dbReference type="EMBL" id="WVHS01000001">
    <property type="protein sequence ID" value="MXV14793.1"/>
    <property type="molecule type" value="Genomic_DNA"/>
</dbReference>
<proteinExistence type="predicted"/>
<keyword evidence="3" id="KW-0808">Transferase</keyword>
<sequence length="403" mass="45171">MKVCPINALARGLFVQYDHHATFASSSWPMFYYLFACLLLWIGMTIYLVANSRRISHLRDCDAAMARTPAVDIVVAMRNEENDVEQALSSLTRMRYPGYRIVVVNDRSTDRTPQILERLAQTLPIIVHTVQELPPGWLGKNHALYQGFLASQAEWLLFTDADIVFHPETLSKAMAVVQRQQLDHLTALPHVRSRSALLNRVLSTFAVMLELKVRPWAVRNPKSKAAFGVGAFNLVRRSVYAQAAAVPALRMRPDDDLKLGEFIKAAGFRQDVVNGEGMVQLEWYRNLREFIDGLMKNTFAVSNYNPVLATAGAMAALLIFCLPVPLGLLWPDDACRVLGAAILLCQVLIVALRPGDGKWNGGLMWFAGGLMAWIIVKSMVITLWQGGIWWRGSFYGLKELKGR</sequence>
<dbReference type="SUPFAM" id="SSF53448">
    <property type="entry name" value="Nucleotide-diphospho-sugar transferases"/>
    <property type="match status" value="1"/>
</dbReference>
<accession>A0A7K1XUV6</accession>
<dbReference type="Proteomes" id="UP000451233">
    <property type="component" value="Unassembled WGS sequence"/>
</dbReference>
<gene>
    <name evidence="3" type="ORF">GS398_05750</name>
</gene>
<feature type="transmembrane region" description="Helical" evidence="1">
    <location>
        <begin position="336"/>
        <end position="352"/>
    </location>
</feature>
<evidence type="ECO:0000259" key="2">
    <source>
        <dbReference type="Pfam" id="PF00535"/>
    </source>
</evidence>
<dbReference type="Pfam" id="PF00535">
    <property type="entry name" value="Glycos_transf_2"/>
    <property type="match status" value="1"/>
</dbReference>
<evidence type="ECO:0000256" key="1">
    <source>
        <dbReference type="SAM" id="Phobius"/>
    </source>
</evidence>
<dbReference type="CDD" id="cd00761">
    <property type="entry name" value="Glyco_tranf_GTA_type"/>
    <property type="match status" value="1"/>
</dbReference>
<dbReference type="InterPro" id="IPR001173">
    <property type="entry name" value="Glyco_trans_2-like"/>
</dbReference>
<dbReference type="GO" id="GO:0016740">
    <property type="term" value="F:transferase activity"/>
    <property type="evidence" value="ECO:0007669"/>
    <property type="project" value="UniProtKB-KW"/>
</dbReference>
<comment type="caution">
    <text evidence="3">The sequence shown here is derived from an EMBL/GenBank/DDBJ whole genome shotgun (WGS) entry which is preliminary data.</text>
</comment>
<name>A0A7K1XUV6_9SPHI</name>
<dbReference type="AlphaFoldDB" id="A0A7K1XUV6"/>
<feature type="domain" description="Glycosyltransferase 2-like" evidence="2">
    <location>
        <begin position="73"/>
        <end position="240"/>
    </location>
</feature>
<evidence type="ECO:0000313" key="3">
    <source>
        <dbReference type="EMBL" id="MXV14793.1"/>
    </source>
</evidence>
<feature type="transmembrane region" description="Helical" evidence="1">
    <location>
        <begin position="364"/>
        <end position="384"/>
    </location>
</feature>
<dbReference type="PANTHER" id="PTHR43646">
    <property type="entry name" value="GLYCOSYLTRANSFERASE"/>
    <property type="match status" value="1"/>
</dbReference>
<dbReference type="PANTHER" id="PTHR43646:SF3">
    <property type="entry name" value="SLR1566 PROTEIN"/>
    <property type="match status" value="1"/>
</dbReference>
<feature type="transmembrane region" description="Helical" evidence="1">
    <location>
        <begin position="307"/>
        <end position="330"/>
    </location>
</feature>
<evidence type="ECO:0000313" key="4">
    <source>
        <dbReference type="Proteomes" id="UP000451233"/>
    </source>
</evidence>
<reference evidence="3 4" key="1">
    <citation type="submission" date="2019-11" db="EMBL/GenBank/DDBJ databases">
        <title>Pedobacter sp. HMF7056 Genome sequencing and assembly.</title>
        <authorList>
            <person name="Kang H."/>
            <person name="Kim H."/>
            <person name="Joh K."/>
        </authorList>
    </citation>
    <scope>NUCLEOTIDE SEQUENCE [LARGE SCALE GENOMIC DNA]</scope>
    <source>
        <strain evidence="3 4">HMF7056</strain>
    </source>
</reference>
<protein>
    <submittedName>
        <fullName evidence="3">Glycosyltransferase</fullName>
    </submittedName>
</protein>
<dbReference type="RefSeq" id="WP_160905742.1">
    <property type="nucleotide sequence ID" value="NZ_WVHS01000001.1"/>
</dbReference>
<keyword evidence="1" id="KW-0812">Transmembrane</keyword>